<proteinExistence type="predicted"/>
<evidence type="ECO:0000313" key="3">
    <source>
        <dbReference type="Proteomes" id="UP000295060"/>
    </source>
</evidence>
<protein>
    <submittedName>
        <fullName evidence="2">Catechol 2,3-dioxygenase-like lactoylglutathione lyase family enzyme</fullName>
    </submittedName>
</protein>
<feature type="domain" description="VOC" evidence="1">
    <location>
        <begin position="4"/>
        <end position="132"/>
    </location>
</feature>
<dbReference type="Proteomes" id="UP000295060">
    <property type="component" value="Unassembled WGS sequence"/>
</dbReference>
<dbReference type="InterPro" id="IPR004360">
    <property type="entry name" value="Glyas_Fos-R_dOase_dom"/>
</dbReference>
<dbReference type="EMBL" id="SODU01000004">
    <property type="protein sequence ID" value="TDW84074.1"/>
    <property type="molecule type" value="Genomic_DNA"/>
</dbReference>
<dbReference type="PANTHER" id="PTHR36437">
    <property type="entry name" value="GLYOXALASE/BLEOMYCIN RESISTANCE PROTEIN/DIOXYGENASE"/>
    <property type="match status" value="1"/>
</dbReference>
<dbReference type="RefSeq" id="WP_134132205.1">
    <property type="nucleotide sequence ID" value="NZ_SODU01000004.1"/>
</dbReference>
<dbReference type="PROSITE" id="PS51819">
    <property type="entry name" value="VOC"/>
    <property type="match status" value="1"/>
</dbReference>
<comment type="caution">
    <text evidence="2">The sequence shown here is derived from an EMBL/GenBank/DDBJ whole genome shotgun (WGS) entry which is preliminary data.</text>
</comment>
<accession>A0ABY2F6S4</accession>
<evidence type="ECO:0000259" key="1">
    <source>
        <dbReference type="PROSITE" id="PS51819"/>
    </source>
</evidence>
<dbReference type="Pfam" id="PF00903">
    <property type="entry name" value="Glyoxalase"/>
    <property type="match status" value="1"/>
</dbReference>
<dbReference type="SUPFAM" id="SSF54593">
    <property type="entry name" value="Glyoxalase/Bleomycin resistance protein/Dihydroxybiphenyl dioxygenase"/>
    <property type="match status" value="1"/>
</dbReference>
<evidence type="ECO:0000313" key="2">
    <source>
        <dbReference type="EMBL" id="TDW84074.1"/>
    </source>
</evidence>
<sequence>MITNISLISVFVDDIDEAKAFYTEKLGFVLKNDVSLPDFRWCTVHHADHPELELQLALPGPPLDDEAAGAIKRMMAKGTLHGFGIATDDCRKTFAELTAKGVEYIQEPSDRPYGVEAVLRDNSGNWLVLVEQRPYTAEDFT</sequence>
<reference evidence="2 3" key="1">
    <citation type="submission" date="2019-03" db="EMBL/GenBank/DDBJ databases">
        <title>Genomic Encyclopedia of Type Strains, Phase III (KMG-III): the genomes of soil and plant-associated and newly described type strains.</title>
        <authorList>
            <person name="Whitman W."/>
        </authorList>
    </citation>
    <scope>NUCLEOTIDE SEQUENCE [LARGE SCALE GENOMIC DNA]</scope>
    <source>
        <strain evidence="2 3">VKMAc-2574</strain>
    </source>
</reference>
<dbReference type="Gene3D" id="3.10.180.10">
    <property type="entry name" value="2,3-Dihydroxybiphenyl 1,2-Dioxygenase, domain 1"/>
    <property type="match status" value="1"/>
</dbReference>
<dbReference type="InterPro" id="IPR037523">
    <property type="entry name" value="VOC_core"/>
</dbReference>
<gene>
    <name evidence="2" type="ORF">EV137_6878</name>
</gene>
<name>A0ABY2F6S4_9ACTN</name>
<organism evidence="2 3">
    <name type="scientific">Kribbella pratensis</name>
    <dbReference type="NCBI Taxonomy" id="2512112"/>
    <lineage>
        <taxon>Bacteria</taxon>
        <taxon>Bacillati</taxon>
        <taxon>Actinomycetota</taxon>
        <taxon>Actinomycetes</taxon>
        <taxon>Propionibacteriales</taxon>
        <taxon>Kribbellaceae</taxon>
        <taxon>Kribbella</taxon>
    </lineage>
</organism>
<dbReference type="InterPro" id="IPR029068">
    <property type="entry name" value="Glyas_Bleomycin-R_OHBP_Dase"/>
</dbReference>
<keyword evidence="3" id="KW-1185">Reference proteome</keyword>
<dbReference type="PANTHER" id="PTHR36437:SF2">
    <property type="entry name" value="GLYOXALASE_BLEOMYCIN RESISTANCE PROTEIN_DIOXYGENASE"/>
    <property type="match status" value="1"/>
</dbReference>